<dbReference type="AlphaFoldDB" id="A0AAW1T5C0"/>
<feature type="region of interest" description="Disordered" evidence="4">
    <location>
        <begin position="1"/>
        <end position="21"/>
    </location>
</feature>
<evidence type="ECO:0000313" key="7">
    <source>
        <dbReference type="Proteomes" id="UP001485043"/>
    </source>
</evidence>
<dbReference type="Pfam" id="PF03016">
    <property type="entry name" value="Exostosin_GT47"/>
    <property type="match status" value="1"/>
</dbReference>
<reference evidence="6 7" key="1">
    <citation type="journal article" date="2024" name="Nat. Commun.">
        <title>Phylogenomics reveals the evolutionary origins of lichenization in chlorophyte algae.</title>
        <authorList>
            <person name="Puginier C."/>
            <person name="Libourel C."/>
            <person name="Otte J."/>
            <person name="Skaloud P."/>
            <person name="Haon M."/>
            <person name="Grisel S."/>
            <person name="Petersen M."/>
            <person name="Berrin J.G."/>
            <person name="Delaux P.M."/>
            <person name="Dal Grande F."/>
            <person name="Keller J."/>
        </authorList>
    </citation>
    <scope>NUCLEOTIDE SEQUENCE [LARGE SCALE GENOMIC DNA]</scope>
    <source>
        <strain evidence="6 7">SAG 2523</strain>
    </source>
</reference>
<dbReference type="EMBL" id="JALJOV010000402">
    <property type="protein sequence ID" value="KAK9864013.1"/>
    <property type="molecule type" value="Genomic_DNA"/>
</dbReference>
<evidence type="ECO:0000256" key="2">
    <source>
        <dbReference type="ARBA" id="ARBA00010271"/>
    </source>
</evidence>
<feature type="compositionally biased region" description="Basic and acidic residues" evidence="4">
    <location>
        <begin position="549"/>
        <end position="560"/>
    </location>
</feature>
<comment type="similarity">
    <text evidence="2">Belongs to the glycosyltransferase 47 family.</text>
</comment>
<evidence type="ECO:0000256" key="1">
    <source>
        <dbReference type="ARBA" id="ARBA00004323"/>
    </source>
</evidence>
<dbReference type="GO" id="GO:0016757">
    <property type="term" value="F:glycosyltransferase activity"/>
    <property type="evidence" value="ECO:0007669"/>
    <property type="project" value="InterPro"/>
</dbReference>
<accession>A0AAW1T5C0</accession>
<evidence type="ECO:0000313" key="6">
    <source>
        <dbReference type="EMBL" id="KAK9864013.1"/>
    </source>
</evidence>
<dbReference type="GO" id="GO:0000139">
    <property type="term" value="C:Golgi membrane"/>
    <property type="evidence" value="ECO:0007669"/>
    <property type="project" value="UniProtKB-SubCell"/>
</dbReference>
<comment type="subcellular location">
    <subcellularLocation>
        <location evidence="1">Golgi apparatus membrane</location>
        <topology evidence="1">Single-pass type II membrane protein</topology>
    </subcellularLocation>
</comment>
<name>A0AAW1T5C0_9CHLO</name>
<dbReference type="InterPro" id="IPR040911">
    <property type="entry name" value="Exostosin_GT47"/>
</dbReference>
<evidence type="ECO:0000259" key="5">
    <source>
        <dbReference type="Pfam" id="PF03016"/>
    </source>
</evidence>
<feature type="region of interest" description="Disordered" evidence="4">
    <location>
        <begin position="513"/>
        <end position="572"/>
    </location>
</feature>
<keyword evidence="3" id="KW-0333">Golgi apparatus</keyword>
<feature type="compositionally biased region" description="Polar residues" evidence="4">
    <location>
        <begin position="596"/>
        <end position="607"/>
    </location>
</feature>
<protein>
    <recommendedName>
        <fullName evidence="5">Exostosin GT47 domain-containing protein</fullName>
    </recommendedName>
</protein>
<organism evidence="6 7">
    <name type="scientific">Apatococcus fuscideae</name>
    <dbReference type="NCBI Taxonomy" id="2026836"/>
    <lineage>
        <taxon>Eukaryota</taxon>
        <taxon>Viridiplantae</taxon>
        <taxon>Chlorophyta</taxon>
        <taxon>core chlorophytes</taxon>
        <taxon>Trebouxiophyceae</taxon>
        <taxon>Chlorellales</taxon>
        <taxon>Chlorellaceae</taxon>
        <taxon>Apatococcus</taxon>
    </lineage>
</organism>
<dbReference type="PANTHER" id="PTHR11062:SF268">
    <property type="entry name" value="FAMILY PROTEIN, PUTATIVE, EXPRESSED-RELATED"/>
    <property type="match status" value="1"/>
</dbReference>
<dbReference type="PANTHER" id="PTHR11062">
    <property type="entry name" value="EXOSTOSIN HEPARAN SULFATE GLYCOSYLTRANSFERASE -RELATED"/>
    <property type="match status" value="1"/>
</dbReference>
<gene>
    <name evidence="6" type="ORF">WJX84_004761</name>
</gene>
<feature type="domain" description="Exostosin GT47" evidence="5">
    <location>
        <begin position="213"/>
        <end position="403"/>
    </location>
</feature>
<keyword evidence="7" id="KW-1185">Reference proteome</keyword>
<feature type="region of interest" description="Disordered" evidence="4">
    <location>
        <begin position="585"/>
        <end position="611"/>
    </location>
</feature>
<dbReference type="InterPro" id="IPR004263">
    <property type="entry name" value="Exostosin"/>
</dbReference>
<sequence>MEVDDLMAASRQDPDKPDEIWESGKDFSILHLDHIPEDAPQHADLGRYSKHLSGTQLMDRSSLHVLPARHALSKGVTDTKAADEAADLEETILAEADMPPKAKDELHDAPHSEAIHVARHVGYVEPLFGPPTTKMAYARHLHNKPVPTAAPLAESAPDAVEDAFKPEAQPHAAATEDMDEGTGVNEVPRHQLDVPRTWKPPKRPGGRQYEDRPLVYIYDLPTPLVNCSREDWAAFNYGTEVRLPQVLRESHYATDDPVAADLFLVPALLYCNDLEHHLPPGQKPDQYQTAVLTTLDWIRYYYPFWDLYNGADHMWIFTQDHGFCGFTSGDGTMNEISNSIILSHWGLMDYEAGHCTTEERLHNECPLSTLHPCFDPTKDVVIPSPQRTLQDKELQATASNPKPEQPEYDFLSGVYERIPDAHDNAADEPETSGTAPAVRLDMLESEQEANWDESADDPPGLGPINLDAWLVSPDHPPGLGPVDLNDMVERLRLQARPTGSIDQPNAADQLRRHSKSNSIGGAALSHLDNDHRPHGVTVSKGQASSNLPHVEHSHVQRPAREQAYAHSTGADAREAAEVEPLWVSMDPSEATDPPGGSQSTASDSGSQVEAGLRMQQGLEAAVPLFGPARDGTANAAVPRHYLSGGRSRSHPHAGKSIAGQGMPDILADPDQAAADGFVTSDRRHDLGAEFQLLPLDPLGVLKSAQTFKPPDAKDVEIPPDQPVNGFKEVQRQWCILTAMKLLRIKL</sequence>
<comment type="caution">
    <text evidence="6">The sequence shown here is derived from an EMBL/GenBank/DDBJ whole genome shotgun (WGS) entry which is preliminary data.</text>
</comment>
<feature type="region of interest" description="Disordered" evidence="4">
    <location>
        <begin position="169"/>
        <end position="206"/>
    </location>
</feature>
<feature type="compositionally biased region" description="Basic and acidic residues" evidence="4">
    <location>
        <begin position="12"/>
        <end position="21"/>
    </location>
</feature>
<proteinExistence type="inferred from homology"/>
<evidence type="ECO:0000256" key="4">
    <source>
        <dbReference type="SAM" id="MobiDB-lite"/>
    </source>
</evidence>
<dbReference type="Proteomes" id="UP001485043">
    <property type="component" value="Unassembled WGS sequence"/>
</dbReference>
<evidence type="ECO:0000256" key="3">
    <source>
        <dbReference type="ARBA" id="ARBA00023034"/>
    </source>
</evidence>